<feature type="domain" description="Luciferase" evidence="1">
    <location>
        <begin position="203"/>
        <end position="269"/>
    </location>
</feature>
<dbReference type="PANTHER" id="PTHR38695">
    <property type="entry name" value="AMINO ACID PERMEASE_ SLC12A DOMAIN-CONTAINING PROTEIN"/>
    <property type="match status" value="1"/>
</dbReference>
<evidence type="ECO:0000313" key="2">
    <source>
        <dbReference type="EMBL" id="KAF2171956.1"/>
    </source>
</evidence>
<dbReference type="PANTHER" id="PTHR38695:SF1">
    <property type="entry name" value="AMINO ACID PERMEASE_ SLC12A DOMAIN-CONTAINING PROTEIN"/>
    <property type="match status" value="1"/>
</dbReference>
<dbReference type="EMBL" id="ML993582">
    <property type="protein sequence ID" value="KAF2171956.1"/>
    <property type="molecule type" value="Genomic_DNA"/>
</dbReference>
<protein>
    <recommendedName>
        <fullName evidence="1">Luciferase domain-containing protein</fullName>
    </recommendedName>
</protein>
<accession>A0A6A6D2T7</accession>
<gene>
    <name evidence="2" type="ORF">M409DRAFT_18187</name>
</gene>
<evidence type="ECO:0000259" key="1">
    <source>
        <dbReference type="Pfam" id="PF17648"/>
    </source>
</evidence>
<dbReference type="GeneID" id="54557666"/>
<dbReference type="RefSeq" id="XP_033672845.1">
    <property type="nucleotide sequence ID" value="XM_033804394.1"/>
</dbReference>
<name>A0A6A6D2T7_ZASCE</name>
<sequence length="278" mass="31313">MSPSPTTTAINTLTAVHAKWSSLAPTHRILALLTVSTLSLLAASFWRKYLRWKALGAGGLPYSLKGYLMNLVVEWRFAEGDTVDLGVYERPEGRFEKWGEVEEEERRTVAKGRFLKGELRERGGVRARAKKFVIPQREKSLAEVGVEPADEKLRQAYLDAFDALHSANSNITEWRTSVLERRGKALFLKPSMPLRTLDQQTQREICHIHGSDLSGHVTLSLADAQEVIAKGWGERHRLSGTKILPLGYTMMYIPRSDEEVEVYGRIFQAGIEYLASAE</sequence>
<keyword evidence="3" id="KW-1185">Reference proteome</keyword>
<dbReference type="InterPro" id="IPR048273">
    <property type="entry name" value="Luciferase"/>
</dbReference>
<organism evidence="2 3">
    <name type="scientific">Zasmidium cellare ATCC 36951</name>
    <dbReference type="NCBI Taxonomy" id="1080233"/>
    <lineage>
        <taxon>Eukaryota</taxon>
        <taxon>Fungi</taxon>
        <taxon>Dikarya</taxon>
        <taxon>Ascomycota</taxon>
        <taxon>Pezizomycotina</taxon>
        <taxon>Dothideomycetes</taxon>
        <taxon>Dothideomycetidae</taxon>
        <taxon>Mycosphaerellales</taxon>
        <taxon>Mycosphaerellaceae</taxon>
        <taxon>Zasmidium</taxon>
    </lineage>
</organism>
<dbReference type="OrthoDB" id="5358398at2759"/>
<reference evidence="2" key="1">
    <citation type="journal article" date="2020" name="Stud. Mycol.">
        <title>101 Dothideomycetes genomes: a test case for predicting lifestyles and emergence of pathogens.</title>
        <authorList>
            <person name="Haridas S."/>
            <person name="Albert R."/>
            <person name="Binder M."/>
            <person name="Bloem J."/>
            <person name="Labutti K."/>
            <person name="Salamov A."/>
            <person name="Andreopoulos B."/>
            <person name="Baker S."/>
            <person name="Barry K."/>
            <person name="Bills G."/>
            <person name="Bluhm B."/>
            <person name="Cannon C."/>
            <person name="Castanera R."/>
            <person name="Culley D."/>
            <person name="Daum C."/>
            <person name="Ezra D."/>
            <person name="Gonzalez J."/>
            <person name="Henrissat B."/>
            <person name="Kuo A."/>
            <person name="Liang C."/>
            <person name="Lipzen A."/>
            <person name="Lutzoni F."/>
            <person name="Magnuson J."/>
            <person name="Mondo S."/>
            <person name="Nolan M."/>
            <person name="Ohm R."/>
            <person name="Pangilinan J."/>
            <person name="Park H.-J."/>
            <person name="Ramirez L."/>
            <person name="Alfaro M."/>
            <person name="Sun H."/>
            <person name="Tritt A."/>
            <person name="Yoshinaga Y."/>
            <person name="Zwiers L.-H."/>
            <person name="Turgeon B."/>
            <person name="Goodwin S."/>
            <person name="Spatafora J."/>
            <person name="Crous P."/>
            <person name="Grigoriev I."/>
        </authorList>
    </citation>
    <scope>NUCLEOTIDE SEQUENCE</scope>
    <source>
        <strain evidence="2">ATCC 36951</strain>
    </source>
</reference>
<evidence type="ECO:0000313" key="3">
    <source>
        <dbReference type="Proteomes" id="UP000799537"/>
    </source>
</evidence>
<dbReference type="Proteomes" id="UP000799537">
    <property type="component" value="Unassembled WGS sequence"/>
</dbReference>
<dbReference type="Pfam" id="PF17648">
    <property type="entry name" value="Luciferase"/>
    <property type="match status" value="1"/>
</dbReference>
<proteinExistence type="predicted"/>
<dbReference type="InterPro" id="IPR040841">
    <property type="entry name" value="Luciferase_dom"/>
</dbReference>
<dbReference type="AlphaFoldDB" id="A0A6A6D2T7"/>